<proteinExistence type="predicted"/>
<protein>
    <submittedName>
        <fullName evidence="2">Uncharacterized protein</fullName>
    </submittedName>
</protein>
<evidence type="ECO:0000313" key="2">
    <source>
        <dbReference type="EMBL" id="KAK2943746.1"/>
    </source>
</evidence>
<reference evidence="2 3" key="1">
    <citation type="journal article" date="2022" name="bioRxiv">
        <title>Genomics of Preaxostyla Flagellates Illuminates Evolutionary Transitions and the Path Towards Mitochondrial Loss.</title>
        <authorList>
            <person name="Novak L.V.F."/>
            <person name="Treitli S.C."/>
            <person name="Pyrih J."/>
            <person name="Halakuc P."/>
            <person name="Pipaliya S.V."/>
            <person name="Vacek V."/>
            <person name="Brzon O."/>
            <person name="Soukal P."/>
            <person name="Eme L."/>
            <person name="Dacks J.B."/>
            <person name="Karnkowska A."/>
            <person name="Elias M."/>
            <person name="Hampl V."/>
        </authorList>
    </citation>
    <scope>NUCLEOTIDE SEQUENCE [LARGE SCALE GENOMIC DNA]</scope>
    <source>
        <strain evidence="2">NAU3</strain>
        <tissue evidence="2">Gut</tissue>
    </source>
</reference>
<name>A0ABQ9WW65_9EUKA</name>
<keyword evidence="3" id="KW-1185">Reference proteome</keyword>
<evidence type="ECO:0000256" key="1">
    <source>
        <dbReference type="SAM" id="Coils"/>
    </source>
</evidence>
<feature type="coiled-coil region" evidence="1">
    <location>
        <begin position="125"/>
        <end position="251"/>
    </location>
</feature>
<gene>
    <name evidence="2" type="ORF">BLNAU_21349</name>
</gene>
<dbReference type="EMBL" id="JARBJD010000331">
    <property type="protein sequence ID" value="KAK2943746.1"/>
    <property type="molecule type" value="Genomic_DNA"/>
</dbReference>
<dbReference type="Proteomes" id="UP001281761">
    <property type="component" value="Unassembled WGS sequence"/>
</dbReference>
<sequence>MNQTTIESVLEWLNNSSVNPRNKVNSLPWFHIPTILTARIQSQQQDNNQLFVHLLQRMMTILDECFDSHTPIPNKRLLHSSLSQLSQFHSLDPKIKRGAGQCILSLEVVDEGPMVVVQKEHLESMEAIQTSFSNLQQQFDQLQVQFSESERKNIQNEKEIAELMEKVKNHPIDSKDQTIAELKEQLADHTQLQREVALLRADKESFVSVIGSLQKEKEQLRNDVSNQSQKLEENECEIAELKQTIEEMKTELARKEPFFVSSDIIVAYDPNYFRVSGSTVTRINSTSHVGCFTRPVSKGIHRLSIKTAAEHACVLDAVEFPYYLTRHVYCSPQSAMMHNNGWLYSADKGFVQSTKPRAEQEWSAEADLEKRTLHFFLDGLQQPHHFIDIPVPLVFAIDTCSPDSPIEITFWGEVKKSHVTFQGIGHNLGRHD</sequence>
<keyword evidence="1" id="KW-0175">Coiled coil</keyword>
<organism evidence="2 3">
    <name type="scientific">Blattamonas nauphoetae</name>
    <dbReference type="NCBI Taxonomy" id="2049346"/>
    <lineage>
        <taxon>Eukaryota</taxon>
        <taxon>Metamonada</taxon>
        <taxon>Preaxostyla</taxon>
        <taxon>Oxymonadida</taxon>
        <taxon>Blattamonas</taxon>
    </lineage>
</organism>
<comment type="caution">
    <text evidence="2">The sequence shown here is derived from an EMBL/GenBank/DDBJ whole genome shotgun (WGS) entry which is preliminary data.</text>
</comment>
<accession>A0ABQ9WW65</accession>
<evidence type="ECO:0000313" key="3">
    <source>
        <dbReference type="Proteomes" id="UP001281761"/>
    </source>
</evidence>